<dbReference type="InterPro" id="IPR014756">
    <property type="entry name" value="Ig_E-set"/>
</dbReference>
<keyword evidence="1 3" id="KW-0732">Signal</keyword>
<accession>A0A2X1BRU8</accession>
<evidence type="ECO:0000256" key="2">
    <source>
        <dbReference type="ARBA" id="ARBA00023008"/>
    </source>
</evidence>
<evidence type="ECO:0000259" key="4">
    <source>
        <dbReference type="Pfam" id="PF04234"/>
    </source>
</evidence>
<dbReference type="AlphaFoldDB" id="A0A2X1BRU8"/>
<dbReference type="GO" id="GO:0046688">
    <property type="term" value="P:response to copper ion"/>
    <property type="evidence" value="ECO:0007669"/>
    <property type="project" value="InterPro"/>
</dbReference>
<dbReference type="EMBL" id="UAQP01000005">
    <property type="protein sequence ID" value="SPU53414.1"/>
    <property type="molecule type" value="Genomic_DNA"/>
</dbReference>
<organism evidence="5 6">
    <name type="scientific">Brevundimonas vesicularis</name>
    <name type="common">Pseudomonas vesicularis</name>
    <dbReference type="NCBI Taxonomy" id="41276"/>
    <lineage>
        <taxon>Bacteria</taxon>
        <taxon>Pseudomonadati</taxon>
        <taxon>Pseudomonadota</taxon>
        <taxon>Alphaproteobacteria</taxon>
        <taxon>Caulobacterales</taxon>
        <taxon>Caulobacteraceae</taxon>
        <taxon>Brevundimonas</taxon>
    </lineage>
</organism>
<gene>
    <name evidence="5" type="ORF">NCTC11166_01485</name>
</gene>
<dbReference type="RefSeq" id="WP_066551038.1">
    <property type="nucleotide sequence ID" value="NZ_UAQP01000005.1"/>
</dbReference>
<dbReference type="InterPro" id="IPR014755">
    <property type="entry name" value="Cu-Rt/internalin_Ig-like"/>
</dbReference>
<dbReference type="Gene3D" id="2.60.40.1220">
    <property type="match status" value="1"/>
</dbReference>
<feature type="chain" id="PRO_5016019646" evidence="3">
    <location>
        <begin position="24"/>
        <end position="136"/>
    </location>
</feature>
<dbReference type="GO" id="GO:0005507">
    <property type="term" value="F:copper ion binding"/>
    <property type="evidence" value="ECO:0007669"/>
    <property type="project" value="InterPro"/>
</dbReference>
<evidence type="ECO:0000313" key="5">
    <source>
        <dbReference type="EMBL" id="SPU53414.1"/>
    </source>
</evidence>
<name>A0A2X1BRU8_BREVE</name>
<dbReference type="InterPro" id="IPR007348">
    <property type="entry name" value="CopC_dom"/>
</dbReference>
<evidence type="ECO:0000256" key="3">
    <source>
        <dbReference type="SAM" id="SignalP"/>
    </source>
</evidence>
<dbReference type="Pfam" id="PF04234">
    <property type="entry name" value="CopC"/>
    <property type="match status" value="1"/>
</dbReference>
<dbReference type="GO" id="GO:0042597">
    <property type="term" value="C:periplasmic space"/>
    <property type="evidence" value="ECO:0007669"/>
    <property type="project" value="InterPro"/>
</dbReference>
<proteinExistence type="predicted"/>
<feature type="signal peptide" evidence="3">
    <location>
        <begin position="1"/>
        <end position="23"/>
    </location>
</feature>
<dbReference type="SUPFAM" id="SSF81296">
    <property type="entry name" value="E set domains"/>
    <property type="match status" value="1"/>
</dbReference>
<evidence type="ECO:0000256" key="1">
    <source>
        <dbReference type="ARBA" id="ARBA00022729"/>
    </source>
</evidence>
<feature type="domain" description="CopC" evidence="4">
    <location>
        <begin position="46"/>
        <end position="135"/>
    </location>
</feature>
<sequence>MNRSILATLAALAAFAPLSAAQAQSQSHAGMSAQDHAAMQAPANGVATTPADNAMLSSAPTTFSATFPHAMVLTSLRLTGGPSNQAVDVALSAEAAPAVTVSAPLPALAPGTYAAAWTAKGADGHQMNGVVRFMVH</sequence>
<keyword evidence="2" id="KW-0186">Copper</keyword>
<evidence type="ECO:0000313" key="6">
    <source>
        <dbReference type="Proteomes" id="UP000251186"/>
    </source>
</evidence>
<dbReference type="Proteomes" id="UP000251186">
    <property type="component" value="Unassembled WGS sequence"/>
</dbReference>
<reference evidence="5 6" key="1">
    <citation type="submission" date="2018-06" db="EMBL/GenBank/DDBJ databases">
        <authorList>
            <consortium name="Pathogen Informatics"/>
            <person name="Doyle S."/>
        </authorList>
    </citation>
    <scope>NUCLEOTIDE SEQUENCE [LARGE SCALE GENOMIC DNA]</scope>
    <source>
        <strain evidence="5 6">NCTC11166</strain>
    </source>
</reference>
<protein>
    <submittedName>
        <fullName evidence="5">Copper resistance protein CopC</fullName>
    </submittedName>
</protein>